<protein>
    <recommendedName>
        <fullName evidence="3">Glutaredoxin domain-containing protein</fullName>
    </recommendedName>
</protein>
<dbReference type="PANTHER" id="PTHR34386">
    <property type="entry name" value="GLUTAREDOXIN"/>
    <property type="match status" value="1"/>
</dbReference>
<dbReference type="InterPro" id="IPR014025">
    <property type="entry name" value="Glutaredoxin_subgr"/>
</dbReference>
<evidence type="ECO:0000256" key="1">
    <source>
        <dbReference type="ARBA" id="ARBA00023157"/>
    </source>
</evidence>
<dbReference type="AlphaFoldDB" id="A0A381X653"/>
<dbReference type="SUPFAM" id="SSF52833">
    <property type="entry name" value="Thioredoxin-like"/>
    <property type="match status" value="1"/>
</dbReference>
<organism evidence="4">
    <name type="scientific">marine metagenome</name>
    <dbReference type="NCBI Taxonomy" id="408172"/>
    <lineage>
        <taxon>unclassified sequences</taxon>
        <taxon>metagenomes</taxon>
        <taxon>ecological metagenomes</taxon>
    </lineage>
</organism>
<sequence>MIKVYISDYCPYCTRAKNYLDLLGIEYELVNIQQDSKARDFFLQGGYRTVPQMFVNDMLLCEDGSDGLVRMTKEEIQNKILELSKT</sequence>
<reference evidence="4" key="1">
    <citation type="submission" date="2018-05" db="EMBL/GenBank/DDBJ databases">
        <authorList>
            <person name="Lanie J.A."/>
            <person name="Ng W.-L."/>
            <person name="Kazmierczak K.M."/>
            <person name="Andrzejewski T.M."/>
            <person name="Davidsen T.M."/>
            <person name="Wayne K.J."/>
            <person name="Tettelin H."/>
            <person name="Glass J.I."/>
            <person name="Rusch D."/>
            <person name="Podicherti R."/>
            <person name="Tsui H.-C.T."/>
            <person name="Winkler M.E."/>
        </authorList>
    </citation>
    <scope>NUCLEOTIDE SEQUENCE</scope>
</reference>
<dbReference type="InterPro" id="IPR036249">
    <property type="entry name" value="Thioredoxin-like_sf"/>
</dbReference>
<dbReference type="PROSITE" id="PS51354">
    <property type="entry name" value="GLUTAREDOXIN_2"/>
    <property type="match status" value="1"/>
</dbReference>
<dbReference type="InterPro" id="IPR011767">
    <property type="entry name" value="GLR_AS"/>
</dbReference>
<feature type="domain" description="Glutaredoxin" evidence="3">
    <location>
        <begin position="2"/>
        <end position="57"/>
    </location>
</feature>
<evidence type="ECO:0000313" key="4">
    <source>
        <dbReference type="EMBL" id="SVA59677.1"/>
    </source>
</evidence>
<dbReference type="PANTHER" id="PTHR34386:SF1">
    <property type="entry name" value="GLUTAREDOXIN-LIKE PROTEIN NRDH"/>
    <property type="match status" value="1"/>
</dbReference>
<dbReference type="InterPro" id="IPR051548">
    <property type="entry name" value="Grx-like_ET"/>
</dbReference>
<dbReference type="GO" id="GO:0045454">
    <property type="term" value="P:cell redox homeostasis"/>
    <property type="evidence" value="ECO:0007669"/>
    <property type="project" value="TreeGrafter"/>
</dbReference>
<name>A0A381X653_9ZZZZ</name>
<dbReference type="EMBL" id="UINC01013891">
    <property type="protein sequence ID" value="SVA59677.1"/>
    <property type="molecule type" value="Genomic_DNA"/>
</dbReference>
<keyword evidence="1" id="KW-1015">Disulfide bond</keyword>
<dbReference type="Pfam" id="PF00462">
    <property type="entry name" value="Glutaredoxin"/>
    <property type="match status" value="1"/>
</dbReference>
<dbReference type="Gene3D" id="3.40.30.10">
    <property type="entry name" value="Glutaredoxin"/>
    <property type="match status" value="1"/>
</dbReference>
<dbReference type="InterPro" id="IPR002109">
    <property type="entry name" value="Glutaredoxin"/>
</dbReference>
<keyword evidence="2" id="KW-0676">Redox-active center</keyword>
<evidence type="ECO:0000256" key="2">
    <source>
        <dbReference type="ARBA" id="ARBA00023284"/>
    </source>
</evidence>
<dbReference type="PRINTS" id="PR00160">
    <property type="entry name" value="GLUTAREDOXIN"/>
</dbReference>
<gene>
    <name evidence="4" type="ORF">METZ01_LOCUS112531</name>
</gene>
<accession>A0A381X653</accession>
<dbReference type="GO" id="GO:0009055">
    <property type="term" value="F:electron transfer activity"/>
    <property type="evidence" value="ECO:0007669"/>
    <property type="project" value="TreeGrafter"/>
</dbReference>
<evidence type="ECO:0000259" key="3">
    <source>
        <dbReference type="Pfam" id="PF00462"/>
    </source>
</evidence>
<proteinExistence type="predicted"/>
<dbReference type="PROSITE" id="PS00195">
    <property type="entry name" value="GLUTAREDOXIN_1"/>
    <property type="match status" value="1"/>
</dbReference>